<dbReference type="EMBL" id="LZPO01028322">
    <property type="protein sequence ID" value="OBS77683.1"/>
    <property type="molecule type" value="Genomic_DNA"/>
</dbReference>
<keyword evidence="1" id="KW-0732">Signal</keyword>
<feature type="signal peptide" evidence="1">
    <location>
        <begin position="1"/>
        <end position="20"/>
    </location>
</feature>
<feature type="chain" id="PRO_5008346372" description="UPAR/Ly6 domain-containing protein" evidence="1">
    <location>
        <begin position="21"/>
        <end position="127"/>
    </location>
</feature>
<evidence type="ECO:0000256" key="1">
    <source>
        <dbReference type="SAM" id="SignalP"/>
    </source>
</evidence>
<proteinExistence type="predicted"/>
<name>A0A1A6HGG9_NEOLE</name>
<keyword evidence="3" id="KW-1185">Reference proteome</keyword>
<reference evidence="2 3" key="1">
    <citation type="submission" date="2016-06" db="EMBL/GenBank/DDBJ databases">
        <title>The Draft Genome Sequence and Annotation of the Desert Woodrat Neotoma lepida.</title>
        <authorList>
            <person name="Campbell M."/>
            <person name="Oakeson K.F."/>
            <person name="Yandell M."/>
            <person name="Halpert J.R."/>
            <person name="Dearing D."/>
        </authorList>
    </citation>
    <scope>NUCLEOTIDE SEQUENCE [LARGE SCALE GENOMIC DNA]</scope>
    <source>
        <strain evidence="2">417</strain>
        <tissue evidence="2">Liver</tissue>
    </source>
</reference>
<protein>
    <recommendedName>
        <fullName evidence="4">UPAR/Ly6 domain-containing protein</fullName>
    </recommendedName>
</protein>
<dbReference type="AlphaFoldDB" id="A0A1A6HGG9"/>
<comment type="caution">
    <text evidence="2">The sequence shown here is derived from an EMBL/GenBank/DDBJ whole genome shotgun (WGS) entry which is preliminary data.</text>
</comment>
<sequence>MLRMLLLATAIILIMDTVIKYCNLCSHFDGYSCLGGMKTCWKLDMLRHKKTCTTEHFYFYDILTGAHIFRYSKLSCKPCALGLFQVYHDLLRETYCCTDKSYCNDGTNRLDMSSIYFQDRKEEEKKE</sequence>
<gene>
    <name evidence="2" type="ORF">A6R68_19928</name>
</gene>
<dbReference type="Proteomes" id="UP000092124">
    <property type="component" value="Unassembled WGS sequence"/>
</dbReference>
<organism evidence="2 3">
    <name type="scientific">Neotoma lepida</name>
    <name type="common">Desert woodrat</name>
    <dbReference type="NCBI Taxonomy" id="56216"/>
    <lineage>
        <taxon>Eukaryota</taxon>
        <taxon>Metazoa</taxon>
        <taxon>Chordata</taxon>
        <taxon>Craniata</taxon>
        <taxon>Vertebrata</taxon>
        <taxon>Euteleostomi</taxon>
        <taxon>Mammalia</taxon>
        <taxon>Eutheria</taxon>
        <taxon>Euarchontoglires</taxon>
        <taxon>Glires</taxon>
        <taxon>Rodentia</taxon>
        <taxon>Myomorpha</taxon>
        <taxon>Muroidea</taxon>
        <taxon>Cricetidae</taxon>
        <taxon>Neotominae</taxon>
        <taxon>Neotoma</taxon>
    </lineage>
</organism>
<feature type="non-terminal residue" evidence="2">
    <location>
        <position position="127"/>
    </location>
</feature>
<evidence type="ECO:0008006" key="4">
    <source>
        <dbReference type="Google" id="ProtNLM"/>
    </source>
</evidence>
<evidence type="ECO:0000313" key="2">
    <source>
        <dbReference type="EMBL" id="OBS77683.1"/>
    </source>
</evidence>
<evidence type="ECO:0000313" key="3">
    <source>
        <dbReference type="Proteomes" id="UP000092124"/>
    </source>
</evidence>
<dbReference type="OrthoDB" id="9830410at2759"/>
<accession>A0A1A6HGG9</accession>